<dbReference type="Pfam" id="PF06298">
    <property type="entry name" value="PsbY"/>
    <property type="match status" value="1"/>
</dbReference>
<accession>A0A8J7L6N5</accession>
<keyword evidence="3 8" id="KW-0812">Transmembrane</keyword>
<evidence type="ECO:0000256" key="2">
    <source>
        <dbReference type="ARBA" id="ARBA00022531"/>
    </source>
</evidence>
<dbReference type="AlphaFoldDB" id="A0A8J7L6N5"/>
<sequence length="42" mass="4499">MDGIDFRVVIVLAPVIIAASWAAFNIGAAALRQIQGFLNREA</sequence>
<evidence type="ECO:0000313" key="11">
    <source>
        <dbReference type="Proteomes" id="UP000632766"/>
    </source>
</evidence>
<dbReference type="EMBL" id="JAECZC010000005">
    <property type="protein sequence ID" value="MBH8561473.1"/>
    <property type="molecule type" value="Genomic_DNA"/>
</dbReference>
<comment type="function">
    <text evidence="8">Loosely associated component of the core of photosystem II (PSII). PSII is a light-driven water plastoquinone oxidoreductase, using light energy to abstract electrons from H(2)O, generating a proton gradient subsequently used for ATP formation.</text>
</comment>
<keyword evidence="7 8" id="KW-0604">Photosystem II</keyword>
<keyword evidence="5 8" id="KW-0793">Thylakoid</keyword>
<dbReference type="HAMAP" id="MF_00717">
    <property type="entry name" value="PSII_PsbY"/>
    <property type="match status" value="1"/>
</dbReference>
<dbReference type="GO" id="GO:0015979">
    <property type="term" value="P:photosynthesis"/>
    <property type="evidence" value="ECO:0007669"/>
    <property type="project" value="UniProtKB-UniRule"/>
</dbReference>
<dbReference type="Proteomes" id="UP000632766">
    <property type="component" value="Unassembled WGS sequence"/>
</dbReference>
<feature type="topological domain" description="Lumenal" evidence="8">
    <location>
        <begin position="1"/>
        <end position="7"/>
    </location>
</feature>
<evidence type="ECO:0000313" key="10">
    <source>
        <dbReference type="EMBL" id="MBH8561473.1"/>
    </source>
</evidence>
<keyword evidence="6 8" id="KW-0472">Membrane</keyword>
<feature type="transmembrane region" description="Helical" evidence="9">
    <location>
        <begin position="6"/>
        <end position="31"/>
    </location>
</feature>
<proteinExistence type="inferred from homology"/>
<evidence type="ECO:0000256" key="1">
    <source>
        <dbReference type="ARBA" id="ARBA00004370"/>
    </source>
</evidence>
<dbReference type="GO" id="GO:0009523">
    <property type="term" value="C:photosystem II"/>
    <property type="evidence" value="ECO:0007669"/>
    <property type="project" value="UniProtKB-KW"/>
</dbReference>
<evidence type="ECO:0000256" key="4">
    <source>
        <dbReference type="ARBA" id="ARBA00022989"/>
    </source>
</evidence>
<evidence type="ECO:0000256" key="9">
    <source>
        <dbReference type="SAM" id="Phobius"/>
    </source>
</evidence>
<comment type="caution">
    <text evidence="10">The sequence shown here is derived from an EMBL/GenBank/DDBJ whole genome shotgun (WGS) entry which is preliminary data.</text>
</comment>
<evidence type="ECO:0000256" key="3">
    <source>
        <dbReference type="ARBA" id="ARBA00022692"/>
    </source>
</evidence>
<keyword evidence="4 8" id="KW-1133">Transmembrane helix</keyword>
<evidence type="ECO:0000256" key="8">
    <source>
        <dbReference type="HAMAP-Rule" id="MF_00717"/>
    </source>
</evidence>
<organism evidence="10 11">
    <name type="scientific">Amazonocrinis nigriterrae CENA67</name>
    <dbReference type="NCBI Taxonomy" id="2794033"/>
    <lineage>
        <taxon>Bacteria</taxon>
        <taxon>Bacillati</taxon>
        <taxon>Cyanobacteriota</taxon>
        <taxon>Cyanophyceae</taxon>
        <taxon>Nostocales</taxon>
        <taxon>Nostocaceae</taxon>
        <taxon>Amazonocrinis</taxon>
        <taxon>Amazonocrinis nigriterrae</taxon>
    </lineage>
</organism>
<reference evidence="10 11" key="1">
    <citation type="journal article" date="2021" name="Int. J. Syst. Evol. Microbiol.">
        <title>Amazonocrinis nigriterrae gen. nov., sp. nov., Atlanticothrix silvestris gen. nov., sp. nov. and Dendronalium phyllosphericum gen. nov., sp. nov., nostocacean cyanobacteria from Brazilian environments.</title>
        <authorList>
            <person name="Alvarenga D.O."/>
            <person name="Andreote A.P.D."/>
            <person name="Branco L.H.Z."/>
            <person name="Delbaje E."/>
            <person name="Cruz R.B."/>
            <person name="Varani A.M."/>
            <person name="Fiore M.F."/>
        </authorList>
    </citation>
    <scope>NUCLEOTIDE SEQUENCE [LARGE SCALE GENOMIC DNA]</scope>
    <source>
        <strain evidence="10 11">CENA67</strain>
    </source>
</reference>
<dbReference type="GO" id="GO:0030145">
    <property type="term" value="F:manganese ion binding"/>
    <property type="evidence" value="ECO:0007669"/>
    <property type="project" value="InterPro"/>
</dbReference>
<dbReference type="InterPro" id="IPR009388">
    <property type="entry name" value="PSII_PsbY"/>
</dbReference>
<name>A0A8J7L6N5_9NOST</name>
<dbReference type="NCBIfam" id="NF009711">
    <property type="entry name" value="PRK13240.1"/>
    <property type="match status" value="1"/>
</dbReference>
<gene>
    <name evidence="8" type="primary">psbY</name>
    <name evidence="10" type="ORF">I8748_04645</name>
</gene>
<protein>
    <recommendedName>
        <fullName evidence="8">Photosystem II reaction center protein Y</fullName>
    </recommendedName>
</protein>
<feature type="topological domain" description="Lumenal" evidence="8">
    <location>
        <begin position="27"/>
        <end position="42"/>
    </location>
</feature>
<dbReference type="GO" id="GO:0031676">
    <property type="term" value="C:plasma membrane-derived thylakoid membrane"/>
    <property type="evidence" value="ECO:0007669"/>
    <property type="project" value="UniProtKB-SubCell"/>
</dbReference>
<keyword evidence="11" id="KW-1185">Reference proteome</keyword>
<dbReference type="RefSeq" id="WP_198123495.1">
    <property type="nucleotide sequence ID" value="NZ_JAECZC010000005.1"/>
</dbReference>
<evidence type="ECO:0000256" key="5">
    <source>
        <dbReference type="ARBA" id="ARBA00023078"/>
    </source>
</evidence>
<evidence type="ECO:0000256" key="7">
    <source>
        <dbReference type="ARBA" id="ARBA00023276"/>
    </source>
</evidence>
<keyword evidence="2 8" id="KW-0602">Photosynthesis</keyword>
<comment type="subunit">
    <text evidence="8">PSII is composed of 1 copy each of membrane proteins PsbA, PsbB, PsbC, PsbD, PsbE, PsbF, PsbH, PsbI, PsbJ, PsbK, PsbL, PsbM, PsbT, PsbX, PsbY, PsbZ, Psb30/Ycf12, peripheral proteins PsbO, CyanoQ (PsbQ), PsbU, PsbV and a large number of cofactors. It forms dimeric complexes.</text>
</comment>
<comment type="subcellular location">
    <subcellularLocation>
        <location evidence="8">Cellular thylakoid membrane</location>
        <topology evidence="8">Single-pass membrane protein</topology>
    </subcellularLocation>
    <subcellularLocation>
        <location evidence="1">Membrane</location>
    </subcellularLocation>
</comment>
<evidence type="ECO:0000256" key="6">
    <source>
        <dbReference type="ARBA" id="ARBA00023136"/>
    </source>
</evidence>
<comment type="similarity">
    <text evidence="8">Belongs to the PsbY family.</text>
</comment>